<dbReference type="Pfam" id="PF01565">
    <property type="entry name" value="FAD_binding_4"/>
    <property type="match status" value="1"/>
</dbReference>
<feature type="domain" description="FAD-binding PCMH-type" evidence="5">
    <location>
        <begin position="45"/>
        <end position="224"/>
    </location>
</feature>
<dbReference type="InterPro" id="IPR016171">
    <property type="entry name" value="Vanillyl_alc_oxidase_C-sub2"/>
</dbReference>
<dbReference type="InterPro" id="IPR016164">
    <property type="entry name" value="FAD-linked_Oxase-like_C"/>
</dbReference>
<evidence type="ECO:0000256" key="2">
    <source>
        <dbReference type="ARBA" id="ARBA00022630"/>
    </source>
</evidence>
<dbReference type="GO" id="GO:0016491">
    <property type="term" value="F:oxidoreductase activity"/>
    <property type="evidence" value="ECO:0007669"/>
    <property type="project" value="UniProtKB-KW"/>
</dbReference>
<dbReference type="PROSITE" id="PS51387">
    <property type="entry name" value="FAD_PCMH"/>
    <property type="match status" value="1"/>
</dbReference>
<dbReference type="FunFam" id="1.10.45.10:FF:000001">
    <property type="entry name" value="D-lactate dehydrogenase mitochondrial"/>
    <property type="match status" value="1"/>
</dbReference>
<dbReference type="AlphaFoldDB" id="A0A2T0QXX0"/>
<dbReference type="Pfam" id="PF02913">
    <property type="entry name" value="FAD-oxidase_C"/>
    <property type="match status" value="1"/>
</dbReference>
<accession>A0A2T0QXX0</accession>
<name>A0A2T0QXX0_9ACTN</name>
<dbReference type="SUPFAM" id="SSF55103">
    <property type="entry name" value="FAD-linked oxidases, C-terminal domain"/>
    <property type="match status" value="1"/>
</dbReference>
<reference evidence="6 7" key="1">
    <citation type="submission" date="2018-03" db="EMBL/GenBank/DDBJ databases">
        <title>Genomic Encyclopedia of Archaeal and Bacterial Type Strains, Phase II (KMG-II): from individual species to whole genera.</title>
        <authorList>
            <person name="Goeker M."/>
        </authorList>
    </citation>
    <scope>NUCLEOTIDE SEQUENCE [LARGE SCALE GENOMIC DNA]</scope>
    <source>
        <strain evidence="6 7">DSM 19711</strain>
    </source>
</reference>
<dbReference type="InterPro" id="IPR036318">
    <property type="entry name" value="FAD-bd_PCMH-like_sf"/>
</dbReference>
<evidence type="ECO:0000256" key="4">
    <source>
        <dbReference type="ARBA" id="ARBA00023002"/>
    </source>
</evidence>
<proteinExistence type="predicted"/>
<dbReference type="InterPro" id="IPR004113">
    <property type="entry name" value="FAD-bd_oxidored_4_C"/>
</dbReference>
<organism evidence="6 7">
    <name type="scientific">Kineococcus rhizosphaerae</name>
    <dbReference type="NCBI Taxonomy" id="559628"/>
    <lineage>
        <taxon>Bacteria</taxon>
        <taxon>Bacillati</taxon>
        <taxon>Actinomycetota</taxon>
        <taxon>Actinomycetes</taxon>
        <taxon>Kineosporiales</taxon>
        <taxon>Kineosporiaceae</taxon>
        <taxon>Kineococcus</taxon>
    </lineage>
</organism>
<evidence type="ECO:0000256" key="3">
    <source>
        <dbReference type="ARBA" id="ARBA00022827"/>
    </source>
</evidence>
<dbReference type="InterPro" id="IPR051914">
    <property type="entry name" value="FAD-linked_OxidoTrans_Type4"/>
</dbReference>
<dbReference type="PANTHER" id="PTHR42934">
    <property type="entry name" value="GLYCOLATE OXIDASE SUBUNIT GLCD"/>
    <property type="match status" value="1"/>
</dbReference>
<dbReference type="InterPro" id="IPR016169">
    <property type="entry name" value="FAD-bd_PCMH_sub2"/>
</dbReference>
<dbReference type="GO" id="GO:0071949">
    <property type="term" value="F:FAD binding"/>
    <property type="evidence" value="ECO:0007669"/>
    <property type="project" value="InterPro"/>
</dbReference>
<dbReference type="InterPro" id="IPR016166">
    <property type="entry name" value="FAD-bd_PCMH"/>
</dbReference>
<keyword evidence="7" id="KW-1185">Reference proteome</keyword>
<keyword evidence="3" id="KW-0274">FAD</keyword>
<sequence length="459" mass="46979">MTTELLPAVPTDLTGPLAELAGELPGAVDPGFAAHEVTDRSRVDAPQGVLAVVRPADVAGVQTVLRWASRHRVPVVPRGAGTGLSGGAIGVAGGIVLSTERLDRVLEIAPADQVARVEPGVLGADLDAALAPLGLRYAPDPASWRTSSIGGNVATNAGGLRCAKYGVTRESVLALDVVLADGSLISTGHRSIKGVTGLDLVGLFTGSEGTLGVVVGITVRLRPRPVDEQTVATWFDSVDAAAEGLLALTAGAARPAVIELLDGPTLADIDAHSGTSLAQGGGALLLVQTDGHGARAEADEVEAALRGAGGRPRRLHGEDAEFHWELRRSGRGPLEDKLAVGEDVAVPLSRIGEFHREITRIGAVHGVSVRAVAHAGDGNFHPLLFADDVAGGAERLEAAADEVVATALRLGGTISGEHGIGTAKQRWLADELTPQVRALQAGIKAVFDPLGLLNPGKAL</sequence>
<evidence type="ECO:0000313" key="7">
    <source>
        <dbReference type="Proteomes" id="UP000238083"/>
    </source>
</evidence>
<dbReference type="SUPFAM" id="SSF56176">
    <property type="entry name" value="FAD-binding/transporter-associated domain-like"/>
    <property type="match status" value="1"/>
</dbReference>
<comment type="caution">
    <text evidence="6">The sequence shown here is derived from an EMBL/GenBank/DDBJ whole genome shotgun (WGS) entry which is preliminary data.</text>
</comment>
<dbReference type="EMBL" id="PVZF01000014">
    <property type="protein sequence ID" value="PRY11062.1"/>
    <property type="molecule type" value="Genomic_DNA"/>
</dbReference>
<evidence type="ECO:0000256" key="1">
    <source>
        <dbReference type="ARBA" id="ARBA00001974"/>
    </source>
</evidence>
<comment type="cofactor">
    <cofactor evidence="1">
        <name>FAD</name>
        <dbReference type="ChEBI" id="CHEBI:57692"/>
    </cofactor>
</comment>
<gene>
    <name evidence="6" type="ORF">CLV37_11415</name>
</gene>
<evidence type="ECO:0000313" key="6">
    <source>
        <dbReference type="EMBL" id="PRY11062.1"/>
    </source>
</evidence>
<dbReference type="OrthoDB" id="9811557at2"/>
<dbReference type="InterPro" id="IPR006094">
    <property type="entry name" value="Oxid_FAD_bind_N"/>
</dbReference>
<protein>
    <submittedName>
        <fullName evidence="6">Glycolate oxidase</fullName>
    </submittedName>
</protein>
<dbReference type="RefSeq" id="WP_106214615.1">
    <property type="nucleotide sequence ID" value="NZ_PVZF01000014.1"/>
</dbReference>
<dbReference type="Gene3D" id="3.30.465.10">
    <property type="match status" value="1"/>
</dbReference>
<dbReference type="Gene3D" id="1.10.45.10">
    <property type="entry name" value="Vanillyl-alcohol Oxidase, Chain A, domain 4"/>
    <property type="match status" value="1"/>
</dbReference>
<dbReference type="PANTHER" id="PTHR42934:SF2">
    <property type="entry name" value="GLYCOLATE OXIDASE SUBUNIT GLCD"/>
    <property type="match status" value="1"/>
</dbReference>
<keyword evidence="4" id="KW-0560">Oxidoreductase</keyword>
<evidence type="ECO:0000259" key="5">
    <source>
        <dbReference type="PROSITE" id="PS51387"/>
    </source>
</evidence>
<dbReference type="Gene3D" id="3.30.70.2740">
    <property type="match status" value="1"/>
</dbReference>
<dbReference type="Proteomes" id="UP000238083">
    <property type="component" value="Unassembled WGS sequence"/>
</dbReference>
<keyword evidence="2" id="KW-0285">Flavoprotein</keyword>